<protein>
    <recommendedName>
        <fullName evidence="6">HTH myb-type domain-containing protein</fullName>
    </recommendedName>
</protein>
<dbReference type="PANTHER" id="PTHR31442:SF21">
    <property type="entry name" value="TRANSCRIPTION FACTOR BOA-RELATED"/>
    <property type="match status" value="1"/>
</dbReference>
<dbReference type="NCBIfam" id="TIGR01557">
    <property type="entry name" value="myb_SHAQKYF"/>
    <property type="match status" value="1"/>
</dbReference>
<dbReference type="PROSITE" id="PS51294">
    <property type="entry name" value="HTH_MYB"/>
    <property type="match status" value="1"/>
</dbReference>
<evidence type="ECO:0000256" key="5">
    <source>
        <dbReference type="SAM" id="MobiDB-lite"/>
    </source>
</evidence>
<proteinExistence type="predicted"/>
<dbReference type="InterPro" id="IPR006447">
    <property type="entry name" value="Myb_dom_plants"/>
</dbReference>
<organism evidence="7">
    <name type="scientific">Triticum aestivum</name>
    <name type="common">Wheat</name>
    <dbReference type="NCBI Taxonomy" id="4565"/>
    <lineage>
        <taxon>Eukaryota</taxon>
        <taxon>Viridiplantae</taxon>
        <taxon>Streptophyta</taxon>
        <taxon>Embryophyta</taxon>
        <taxon>Tracheophyta</taxon>
        <taxon>Spermatophyta</taxon>
        <taxon>Magnoliopsida</taxon>
        <taxon>Liliopsida</taxon>
        <taxon>Poales</taxon>
        <taxon>Poaceae</taxon>
        <taxon>BOP clade</taxon>
        <taxon>Pooideae</taxon>
        <taxon>Triticodae</taxon>
        <taxon>Triticeae</taxon>
        <taxon>Triticinae</taxon>
        <taxon>Triticum</taxon>
    </lineage>
</organism>
<dbReference type="SUPFAM" id="SSF46689">
    <property type="entry name" value="Homeodomain-like"/>
    <property type="match status" value="1"/>
</dbReference>
<comment type="caution">
    <text evidence="7">The sequence shown here is derived from an EMBL/GenBank/DDBJ whole genome shotgun (WGS) entry which is preliminary data.</text>
</comment>
<keyword evidence="4" id="KW-0539">Nucleus</keyword>
<dbReference type="InterPro" id="IPR001005">
    <property type="entry name" value="SANT/Myb"/>
</dbReference>
<dbReference type="InterPro" id="IPR009057">
    <property type="entry name" value="Homeodomain-like_sf"/>
</dbReference>
<dbReference type="OMA" id="QATHENC"/>
<feature type="domain" description="HTH myb-type" evidence="6">
    <location>
        <begin position="141"/>
        <end position="192"/>
    </location>
</feature>
<name>A0A1L7MZY0_WHEAT</name>
<dbReference type="STRING" id="4565.W0M178"/>
<keyword evidence="3" id="KW-0804">Transcription</keyword>
<dbReference type="PANTHER" id="PTHR31442">
    <property type="entry name" value="HOMEODOMAIN-LIKE SUPERFAMILY PROTEIN-RELATED"/>
    <property type="match status" value="1"/>
</dbReference>
<evidence type="ECO:0000313" key="7">
    <source>
        <dbReference type="EMBL" id="KAF7033841.1"/>
    </source>
</evidence>
<accession>A0A1L7MZY0</accession>
<feature type="compositionally biased region" description="Low complexity" evidence="5">
    <location>
        <begin position="75"/>
        <end position="86"/>
    </location>
</feature>
<dbReference type="InterPro" id="IPR044841">
    <property type="entry name" value="LUX/BOA-like"/>
</dbReference>
<feature type="region of interest" description="Disordered" evidence="5">
    <location>
        <begin position="75"/>
        <end position="130"/>
    </location>
</feature>
<evidence type="ECO:0000259" key="6">
    <source>
        <dbReference type="PROSITE" id="PS51294"/>
    </source>
</evidence>
<dbReference type="EMBL" id="CM022218">
    <property type="protein sequence ID" value="KAF7033841.1"/>
    <property type="molecule type" value="Genomic_DNA"/>
</dbReference>
<sequence length="287" mass="29914">MGEEAGGYDFDFGGGGYGGYDGRVTEWETGLPGCDELTPLSQPLVPPGLAAAFRIPPEPGRTLLDVHRASSATVSRLRSASSSPSSGNGHATGGGSFPSFPGKAAAAAEAGEDSGNRDNNSAESGGDKSAAAATKRARLVWTPQLHKRFVEVVAHLGIKSAVPKTIMQLMNVEGLTRENVASHLQKYRLYVKRMQGLSNEGPSASDHIFASTPVPPSLREPQVPVPHAAAMAPAMYHHHPAPMGGVAAGHGGYYQQQHSGHAVYNGYGGHGHGGGVSSYPHYHHGDQ</sequence>
<keyword evidence="1" id="KW-0805">Transcription regulation</keyword>
<gene>
    <name evidence="7" type="ORF">CFC21_044916</name>
</gene>
<reference evidence="7" key="1">
    <citation type="journal article" date="2017" name="Gigascience">
        <title>The first near-complete assembly of the hexaploid bread wheat genome, Triticum aestivum.</title>
        <authorList>
            <person name="Zimin A.V."/>
            <person name="Puiu D."/>
            <person name="Hall R."/>
            <person name="Kingan S."/>
            <person name="Clavijo B.J."/>
            <person name="Salzberg S.L."/>
        </authorList>
    </citation>
    <scope>NUCLEOTIDE SEQUENCE</scope>
    <source>
        <tissue evidence="7">Leaf</tissue>
    </source>
</reference>
<evidence type="ECO:0000256" key="1">
    <source>
        <dbReference type="ARBA" id="ARBA00023015"/>
    </source>
</evidence>
<evidence type="ECO:0000256" key="3">
    <source>
        <dbReference type="ARBA" id="ARBA00023163"/>
    </source>
</evidence>
<keyword evidence="2" id="KW-0238">DNA-binding</keyword>
<dbReference type="Gene3D" id="1.10.10.60">
    <property type="entry name" value="Homeodomain-like"/>
    <property type="match status" value="1"/>
</dbReference>
<evidence type="ECO:0000256" key="2">
    <source>
        <dbReference type="ARBA" id="ARBA00023125"/>
    </source>
</evidence>
<evidence type="ECO:0000256" key="4">
    <source>
        <dbReference type="ARBA" id="ARBA00023242"/>
    </source>
</evidence>
<dbReference type="InterPro" id="IPR017930">
    <property type="entry name" value="Myb_dom"/>
</dbReference>
<reference evidence="7" key="2">
    <citation type="submission" date="2020-03" db="EMBL/GenBank/DDBJ databases">
        <title>The second near-complete assembly of the hexaploid bread wheat (Triticum aestivum) genome.</title>
        <authorList>
            <person name="Zimin A.V."/>
            <person name="Puiu D."/>
            <person name="Shumante A."/>
            <person name="Alonge M."/>
            <person name="Salzberg S.L."/>
        </authorList>
    </citation>
    <scope>NUCLEOTIDE SEQUENCE</scope>
    <source>
        <tissue evidence="7">Leaf</tissue>
    </source>
</reference>
<dbReference type="Pfam" id="PF00249">
    <property type="entry name" value="Myb_DNA-binding"/>
    <property type="match status" value="1"/>
</dbReference>
<dbReference type="Proteomes" id="UP000815260">
    <property type="component" value="Chromosome 3B"/>
</dbReference>